<keyword evidence="1" id="KW-0472">Membrane</keyword>
<keyword evidence="3" id="KW-1185">Reference proteome</keyword>
<accession>A0A1B0BTJ1</accession>
<organism evidence="2 3">
    <name type="scientific">Glossina palpalis gambiensis</name>
    <dbReference type="NCBI Taxonomy" id="67801"/>
    <lineage>
        <taxon>Eukaryota</taxon>
        <taxon>Metazoa</taxon>
        <taxon>Ecdysozoa</taxon>
        <taxon>Arthropoda</taxon>
        <taxon>Hexapoda</taxon>
        <taxon>Insecta</taxon>
        <taxon>Pterygota</taxon>
        <taxon>Neoptera</taxon>
        <taxon>Endopterygota</taxon>
        <taxon>Diptera</taxon>
        <taxon>Brachycera</taxon>
        <taxon>Muscomorpha</taxon>
        <taxon>Hippoboscoidea</taxon>
        <taxon>Glossinidae</taxon>
        <taxon>Glossina</taxon>
    </lineage>
</organism>
<dbReference type="EnsemblMetazoa" id="GPPI040049-RA">
    <property type="protein sequence ID" value="GPPI040049-PA"/>
    <property type="gene ID" value="GPPI040049"/>
</dbReference>
<reference evidence="2" key="2">
    <citation type="submission" date="2020-05" db="UniProtKB">
        <authorList>
            <consortium name="EnsemblMetazoa"/>
        </authorList>
    </citation>
    <scope>IDENTIFICATION</scope>
    <source>
        <strain evidence="2">IAEA</strain>
    </source>
</reference>
<proteinExistence type="predicted"/>
<evidence type="ECO:0000256" key="1">
    <source>
        <dbReference type="SAM" id="Phobius"/>
    </source>
</evidence>
<dbReference type="VEuPathDB" id="VectorBase:GPPI040049"/>
<dbReference type="EMBL" id="JXJN01020187">
    <property type="status" value="NOT_ANNOTATED_CDS"/>
    <property type="molecule type" value="Genomic_DNA"/>
</dbReference>
<dbReference type="AlphaFoldDB" id="A0A1B0BTJ1"/>
<feature type="transmembrane region" description="Helical" evidence="1">
    <location>
        <begin position="174"/>
        <end position="194"/>
    </location>
</feature>
<protein>
    <submittedName>
        <fullName evidence="2">Uncharacterized protein</fullName>
    </submittedName>
</protein>
<dbReference type="Proteomes" id="UP000092460">
    <property type="component" value="Unassembled WGS sequence"/>
</dbReference>
<name>A0A1B0BTJ1_9MUSC</name>
<reference evidence="3" key="1">
    <citation type="submission" date="2015-01" db="EMBL/GenBank/DDBJ databases">
        <authorList>
            <person name="Aksoy S."/>
            <person name="Warren W."/>
            <person name="Wilson R.K."/>
        </authorList>
    </citation>
    <scope>NUCLEOTIDE SEQUENCE [LARGE SCALE GENOMIC DNA]</scope>
    <source>
        <strain evidence="3">IAEA</strain>
    </source>
</reference>
<keyword evidence="1" id="KW-1133">Transmembrane helix</keyword>
<evidence type="ECO:0000313" key="3">
    <source>
        <dbReference type="Proteomes" id="UP000092460"/>
    </source>
</evidence>
<keyword evidence="1" id="KW-0812">Transmembrane</keyword>
<evidence type="ECO:0000313" key="2">
    <source>
        <dbReference type="EnsemblMetazoa" id="GPPI040049-PA"/>
    </source>
</evidence>
<sequence>MVVIQPCSALLVININQRRYFLVPPSQLNSCLQYNFNVEKCKCEINLFNNLTVSAEEAHNKCNVDHFSTQQAVDLCIGSALLTIEPECILQHDSVHISGHKSITTTLMSAYTSPGEFSERSQQDLVNDSSTASFNYSVLSNHSATQLTELATIQCTLEVIQATSDSNHNSKVSYSALIISAAAIIIVSCSMVFLKKAVPTYDAPQHEATPILPPRTPSRRNFIVQV</sequence>